<keyword evidence="2" id="KW-1185">Reference proteome</keyword>
<evidence type="ECO:0000313" key="2">
    <source>
        <dbReference type="Proteomes" id="UP000240493"/>
    </source>
</evidence>
<name>A0A2T3ZHY3_TRIA4</name>
<dbReference type="Proteomes" id="UP000240493">
    <property type="component" value="Unassembled WGS sequence"/>
</dbReference>
<sequence length="251" mass="28346">MVYVCSTQHPNDAIRQVLQADQALPAPELSNRLHGAIPPDALHIYTVQQLLHSSFWLKTRSCYADCWGASKSAFLAFRGLNELTFTEGGIEKQIYSDGSSTANRNEVSYYLEEIGKRAWVVMTSWNWRLSAIIPCSLMFRSTEYHIELPSLHLDGHLRESSRSPIMSTALQCMLADSFLEKFGPPPSFDKTLAIEDPSEEHKFDNDQNHKTLMMKILRRKTTSLRPCQITCQTTFPGVIQAGNSMLIYGSP</sequence>
<dbReference type="STRING" id="1042311.A0A2T3ZHY3"/>
<dbReference type="AlphaFoldDB" id="A0A2T3ZHY3"/>
<accession>A0A2T3ZHY3</accession>
<proteinExistence type="predicted"/>
<organism evidence="1 2">
    <name type="scientific">Trichoderma asperellum (strain ATCC 204424 / CBS 433.97 / NBRC 101777)</name>
    <dbReference type="NCBI Taxonomy" id="1042311"/>
    <lineage>
        <taxon>Eukaryota</taxon>
        <taxon>Fungi</taxon>
        <taxon>Dikarya</taxon>
        <taxon>Ascomycota</taxon>
        <taxon>Pezizomycotina</taxon>
        <taxon>Sordariomycetes</taxon>
        <taxon>Hypocreomycetidae</taxon>
        <taxon>Hypocreales</taxon>
        <taxon>Hypocreaceae</taxon>
        <taxon>Trichoderma</taxon>
    </lineage>
</organism>
<reference evidence="1 2" key="1">
    <citation type="submission" date="2016-07" db="EMBL/GenBank/DDBJ databases">
        <title>Multiple horizontal gene transfer events from other fungi enriched the ability of initially mycotrophic Trichoderma (Ascomycota) to feed on dead plant biomass.</title>
        <authorList>
            <consortium name="DOE Joint Genome Institute"/>
            <person name="Aerts A."/>
            <person name="Atanasova L."/>
            <person name="Chenthamara K."/>
            <person name="Zhang J."/>
            <person name="Grujic M."/>
            <person name="Henrissat B."/>
            <person name="Kuo A."/>
            <person name="Salamov A."/>
            <person name="Lipzen A."/>
            <person name="Labutti K."/>
            <person name="Barry K."/>
            <person name="Miao Y."/>
            <person name="Rahimi M.J."/>
            <person name="Shen Q."/>
            <person name="Grigoriev I.V."/>
            <person name="Kubicek C.P."/>
            <person name="Druzhinina I.S."/>
        </authorList>
    </citation>
    <scope>NUCLEOTIDE SEQUENCE [LARGE SCALE GENOMIC DNA]</scope>
    <source>
        <strain evidence="1 2">CBS 433.97</strain>
    </source>
</reference>
<protein>
    <submittedName>
        <fullName evidence="1">Uncharacterized protein</fullName>
    </submittedName>
</protein>
<dbReference type="EMBL" id="KZ679258">
    <property type="protein sequence ID" value="PTB44419.1"/>
    <property type="molecule type" value="Genomic_DNA"/>
</dbReference>
<gene>
    <name evidence="1" type="ORF">M441DRAFT_348522</name>
</gene>
<evidence type="ECO:0000313" key="1">
    <source>
        <dbReference type="EMBL" id="PTB44419.1"/>
    </source>
</evidence>